<keyword evidence="10" id="KW-1185">Reference proteome</keyword>
<keyword evidence="5 7" id="KW-1133">Transmembrane helix</keyword>
<sequence>MTLRKSGRPVRPFHGLQVIKLYAWENSFIKRVKKLRTQESRLMYIYLGACNAFGFIWNCFPFVISAAAIGAYMFFSPTPLTPQQVLVSLSYFSNMRFDLTIFPYAVSITLKAFVSLRRIRKFLEADEVCALA</sequence>
<evidence type="ECO:0000313" key="9">
    <source>
        <dbReference type="EMBL" id="OQR67442.1"/>
    </source>
</evidence>
<dbReference type="Pfam" id="PF00664">
    <property type="entry name" value="ABC_membrane"/>
    <property type="match status" value="1"/>
</dbReference>
<accession>A0A1V9X2G4</accession>
<evidence type="ECO:0000256" key="3">
    <source>
        <dbReference type="ARBA" id="ARBA00022741"/>
    </source>
</evidence>
<reference evidence="9 10" key="1">
    <citation type="journal article" date="2017" name="Gigascience">
        <title>Draft genome of the honey bee ectoparasitic mite, Tropilaelaps mercedesae, is shaped by the parasitic life history.</title>
        <authorList>
            <person name="Dong X."/>
            <person name="Armstrong S.D."/>
            <person name="Xia D."/>
            <person name="Makepeace B.L."/>
            <person name="Darby A.C."/>
            <person name="Kadowaki T."/>
        </authorList>
    </citation>
    <scope>NUCLEOTIDE SEQUENCE [LARGE SCALE GENOMIC DNA]</scope>
    <source>
        <strain evidence="9">Wuxi-XJTLU</strain>
    </source>
</reference>
<evidence type="ECO:0000313" key="10">
    <source>
        <dbReference type="Proteomes" id="UP000192247"/>
    </source>
</evidence>
<name>A0A1V9X2G4_9ACAR</name>
<dbReference type="InterPro" id="IPR036640">
    <property type="entry name" value="ABC1_TM_sf"/>
</dbReference>
<dbReference type="EMBL" id="MNPL01028832">
    <property type="protein sequence ID" value="OQR67442.1"/>
    <property type="molecule type" value="Genomic_DNA"/>
</dbReference>
<dbReference type="GO" id="GO:0140359">
    <property type="term" value="F:ABC-type transporter activity"/>
    <property type="evidence" value="ECO:0007669"/>
    <property type="project" value="InterPro"/>
</dbReference>
<evidence type="ECO:0000256" key="2">
    <source>
        <dbReference type="ARBA" id="ARBA00022692"/>
    </source>
</evidence>
<evidence type="ECO:0000256" key="5">
    <source>
        <dbReference type="ARBA" id="ARBA00022989"/>
    </source>
</evidence>
<keyword evidence="1" id="KW-0813">Transport</keyword>
<comment type="caution">
    <text evidence="9">The sequence shown here is derived from an EMBL/GenBank/DDBJ whole genome shotgun (WGS) entry which is preliminary data.</text>
</comment>
<keyword evidence="2 7" id="KW-0812">Transmembrane</keyword>
<dbReference type="AlphaFoldDB" id="A0A1V9X2G4"/>
<organism evidence="9 10">
    <name type="scientific">Tropilaelaps mercedesae</name>
    <dbReference type="NCBI Taxonomy" id="418985"/>
    <lineage>
        <taxon>Eukaryota</taxon>
        <taxon>Metazoa</taxon>
        <taxon>Ecdysozoa</taxon>
        <taxon>Arthropoda</taxon>
        <taxon>Chelicerata</taxon>
        <taxon>Arachnida</taxon>
        <taxon>Acari</taxon>
        <taxon>Parasitiformes</taxon>
        <taxon>Mesostigmata</taxon>
        <taxon>Gamasina</taxon>
        <taxon>Dermanyssoidea</taxon>
        <taxon>Laelapidae</taxon>
        <taxon>Tropilaelaps</taxon>
    </lineage>
</organism>
<dbReference type="Gene3D" id="1.20.1560.10">
    <property type="entry name" value="ABC transporter type 1, transmembrane domain"/>
    <property type="match status" value="1"/>
</dbReference>
<feature type="transmembrane region" description="Helical" evidence="7">
    <location>
        <begin position="95"/>
        <end position="114"/>
    </location>
</feature>
<dbReference type="PROSITE" id="PS50929">
    <property type="entry name" value="ABC_TM1F"/>
    <property type="match status" value="1"/>
</dbReference>
<dbReference type="GO" id="GO:0016020">
    <property type="term" value="C:membrane"/>
    <property type="evidence" value="ECO:0007669"/>
    <property type="project" value="InterPro"/>
</dbReference>
<evidence type="ECO:0000259" key="8">
    <source>
        <dbReference type="PROSITE" id="PS50929"/>
    </source>
</evidence>
<evidence type="ECO:0000256" key="7">
    <source>
        <dbReference type="SAM" id="Phobius"/>
    </source>
</evidence>
<dbReference type="PANTHER" id="PTHR24223">
    <property type="entry name" value="ATP-BINDING CASSETTE SUB-FAMILY C"/>
    <property type="match status" value="1"/>
</dbReference>
<evidence type="ECO:0000256" key="4">
    <source>
        <dbReference type="ARBA" id="ARBA00022840"/>
    </source>
</evidence>
<feature type="transmembrane region" description="Helical" evidence="7">
    <location>
        <begin position="43"/>
        <end position="75"/>
    </location>
</feature>
<feature type="domain" description="ABC transmembrane type-1" evidence="8">
    <location>
        <begin position="13"/>
        <end position="111"/>
    </location>
</feature>
<dbReference type="InterPro" id="IPR011527">
    <property type="entry name" value="ABC1_TM_dom"/>
</dbReference>
<evidence type="ECO:0000256" key="6">
    <source>
        <dbReference type="ARBA" id="ARBA00023136"/>
    </source>
</evidence>
<keyword evidence="4" id="KW-0067">ATP-binding</keyword>
<keyword evidence="6 7" id="KW-0472">Membrane</keyword>
<keyword evidence="3" id="KW-0547">Nucleotide-binding</keyword>
<dbReference type="SUPFAM" id="SSF90123">
    <property type="entry name" value="ABC transporter transmembrane region"/>
    <property type="match status" value="1"/>
</dbReference>
<evidence type="ECO:0000256" key="1">
    <source>
        <dbReference type="ARBA" id="ARBA00022448"/>
    </source>
</evidence>
<dbReference type="InParanoid" id="A0A1V9X2G4"/>
<dbReference type="Proteomes" id="UP000192247">
    <property type="component" value="Unassembled WGS sequence"/>
</dbReference>
<dbReference type="OrthoDB" id="6500128at2759"/>
<gene>
    <name evidence="9" type="ORF">BIW11_13526</name>
</gene>
<dbReference type="InterPro" id="IPR050173">
    <property type="entry name" value="ABC_transporter_C-like"/>
</dbReference>
<dbReference type="STRING" id="418985.A0A1V9X2G4"/>
<protein>
    <submittedName>
        <fullName evidence="9">Multidrug resistance-associated protein 1-like</fullName>
    </submittedName>
</protein>
<proteinExistence type="predicted"/>
<dbReference type="GO" id="GO:0005524">
    <property type="term" value="F:ATP binding"/>
    <property type="evidence" value="ECO:0007669"/>
    <property type="project" value="UniProtKB-KW"/>
</dbReference>